<dbReference type="STRING" id="1618434.UR52_C0002G0016"/>
<dbReference type="UniPathway" id="UPA00068">
    <property type="reaction ID" value="UER00114"/>
</dbReference>
<evidence type="ECO:0000259" key="5">
    <source>
        <dbReference type="Pfam" id="PF00206"/>
    </source>
</evidence>
<dbReference type="InterPro" id="IPR020557">
    <property type="entry name" value="Fumarate_lyase_CS"/>
</dbReference>
<name>A0A0G0ARY7_9BACT</name>
<dbReference type="PANTHER" id="PTHR43814:SF1">
    <property type="entry name" value="ARGININOSUCCINATE LYASE"/>
    <property type="match status" value="1"/>
</dbReference>
<dbReference type="NCBIfam" id="TIGR00838">
    <property type="entry name" value="argH"/>
    <property type="match status" value="1"/>
</dbReference>
<dbReference type="InterPro" id="IPR000362">
    <property type="entry name" value="Fumarate_lyase_fam"/>
</dbReference>
<dbReference type="Gene3D" id="1.10.40.30">
    <property type="entry name" value="Fumarase/aspartase (C-terminal domain)"/>
    <property type="match status" value="1"/>
</dbReference>
<evidence type="ECO:0000313" key="7">
    <source>
        <dbReference type="Proteomes" id="UP000034176"/>
    </source>
</evidence>
<comment type="pathway">
    <text evidence="1 4">Amino-acid biosynthesis; L-arginine biosynthesis; L-arginine from L-ornithine and carbamoyl phosphate: step 3/3.</text>
</comment>
<keyword evidence="4" id="KW-0963">Cytoplasm</keyword>
<feature type="domain" description="Fumarate lyase N-terminal" evidence="5">
    <location>
        <begin position="23"/>
        <end position="300"/>
    </location>
</feature>
<dbReference type="InterPro" id="IPR024083">
    <property type="entry name" value="Fumarase/histidase_N"/>
</dbReference>
<dbReference type="PRINTS" id="PR00149">
    <property type="entry name" value="FUMRATELYASE"/>
</dbReference>
<sequence length="453" mass="51288">MKKLWEKNGSQNITAENYCFSRNTELDNNLIFQDALGSIAHAQMLSEIGILTHDEFVKLKKCLLEIIQLAKSSKFSVEKNDEDVHTKIEQYLTEKLGESGKKIHTGRSRNDQILLDLRLYTKEKLLKIATQTLCIIDTFINFAQKYEFVPMPGYTHMQKAMPSSVGMWGSSFAESLIDDLFFLKTAYEINDQSPLGSGAAYGVTLPIDRELTAKLLGFAKVQNNSLYAQVSRGKSHLIVAQALSQIMLTFSRFAQDILLFSTQEFDFFKIDSSFCTGSSIMPQKKNLDLAEMIRARSFAVLSYSQMIATIISSLPSGYNADFGETKFPLMESINITLSTIDVLNIFIPIIKPNEKKLIDACTPEIYATHQAYILVKQGMPFRNAYKQVGQSLNQLKNFDPKKMLRISKHVGGTGNLGISNLKKIYVKNLNWWKLKQYKFTVAISELMKGQLYE</sequence>
<dbReference type="SUPFAM" id="SSF48557">
    <property type="entry name" value="L-aspartase-like"/>
    <property type="match status" value="1"/>
</dbReference>
<dbReference type="GO" id="GO:0005829">
    <property type="term" value="C:cytosol"/>
    <property type="evidence" value="ECO:0007669"/>
    <property type="project" value="TreeGrafter"/>
</dbReference>
<dbReference type="PRINTS" id="PR00145">
    <property type="entry name" value="ARGSUCLYASE"/>
</dbReference>
<dbReference type="PATRIC" id="fig|1618434.3.peg.137"/>
<dbReference type="Pfam" id="PF00206">
    <property type="entry name" value="Lyase_1"/>
    <property type="match status" value="1"/>
</dbReference>
<dbReference type="Proteomes" id="UP000034176">
    <property type="component" value="Unassembled WGS sequence"/>
</dbReference>
<comment type="subcellular location">
    <subcellularLocation>
        <location evidence="4">Cytoplasm</location>
    </subcellularLocation>
</comment>
<evidence type="ECO:0000256" key="1">
    <source>
        <dbReference type="ARBA" id="ARBA00004941"/>
    </source>
</evidence>
<gene>
    <name evidence="4" type="primary">argH</name>
    <name evidence="6" type="ORF">UR52_C0002G0016</name>
</gene>
<reference evidence="6 7" key="1">
    <citation type="journal article" date="2015" name="Nature">
        <title>rRNA introns, odd ribosomes, and small enigmatic genomes across a large radiation of phyla.</title>
        <authorList>
            <person name="Brown C.T."/>
            <person name="Hug L.A."/>
            <person name="Thomas B.C."/>
            <person name="Sharon I."/>
            <person name="Castelle C.J."/>
            <person name="Singh A."/>
            <person name="Wilkins M.J."/>
            <person name="Williams K.H."/>
            <person name="Banfield J.F."/>
        </authorList>
    </citation>
    <scope>NUCLEOTIDE SEQUENCE [LARGE SCALE GENOMIC DNA]</scope>
</reference>
<evidence type="ECO:0000256" key="3">
    <source>
        <dbReference type="ARBA" id="ARBA00022571"/>
    </source>
</evidence>
<dbReference type="InterPro" id="IPR008948">
    <property type="entry name" value="L-Aspartase-like"/>
</dbReference>
<proteinExistence type="inferred from homology"/>
<dbReference type="InterPro" id="IPR022761">
    <property type="entry name" value="Fumarate_lyase_N"/>
</dbReference>
<evidence type="ECO:0000256" key="2">
    <source>
        <dbReference type="ARBA" id="ARBA00012338"/>
    </source>
</evidence>
<dbReference type="InterPro" id="IPR009049">
    <property type="entry name" value="Argininosuccinate_lyase"/>
</dbReference>
<keyword evidence="3 4" id="KW-0055">Arginine biosynthesis</keyword>
<comment type="similarity">
    <text evidence="4">Belongs to the lyase 1 family. Argininosuccinate lyase subfamily.</text>
</comment>
<accession>A0A0G0ARY7</accession>
<dbReference type="AlphaFoldDB" id="A0A0G0ARY7"/>
<keyword evidence="4 6" id="KW-0456">Lyase</keyword>
<protein>
    <recommendedName>
        <fullName evidence="2 4">Argininosuccinate lyase</fullName>
        <shortName evidence="4">ASAL</shortName>
        <ecNumber evidence="2 4">4.3.2.1</ecNumber>
    </recommendedName>
    <alternativeName>
        <fullName evidence="4">Arginosuccinase</fullName>
    </alternativeName>
</protein>
<dbReference type="Gene3D" id="1.20.200.10">
    <property type="entry name" value="Fumarase/aspartase (Central domain)"/>
    <property type="match status" value="1"/>
</dbReference>
<dbReference type="EMBL" id="LBPN01000002">
    <property type="protein sequence ID" value="KKP59788.1"/>
    <property type="molecule type" value="Genomic_DNA"/>
</dbReference>
<organism evidence="6 7">
    <name type="scientific">Candidatus Gottesmanbacteria bacterium GW2011_GWA1_34_13</name>
    <dbReference type="NCBI Taxonomy" id="1618434"/>
    <lineage>
        <taxon>Bacteria</taxon>
        <taxon>Candidatus Gottesmaniibacteriota</taxon>
    </lineage>
</organism>
<dbReference type="CDD" id="cd01359">
    <property type="entry name" value="Argininosuccinate_lyase"/>
    <property type="match status" value="1"/>
</dbReference>
<evidence type="ECO:0000256" key="4">
    <source>
        <dbReference type="HAMAP-Rule" id="MF_00006"/>
    </source>
</evidence>
<dbReference type="PANTHER" id="PTHR43814">
    <property type="entry name" value="ARGININOSUCCINATE LYASE"/>
    <property type="match status" value="1"/>
</dbReference>
<dbReference type="HAMAP" id="MF_00006">
    <property type="entry name" value="Arg_succ_lyase"/>
    <property type="match status" value="1"/>
</dbReference>
<comment type="caution">
    <text evidence="6">The sequence shown here is derived from an EMBL/GenBank/DDBJ whole genome shotgun (WGS) entry which is preliminary data.</text>
</comment>
<evidence type="ECO:0000313" key="6">
    <source>
        <dbReference type="EMBL" id="KKP59788.1"/>
    </source>
</evidence>
<dbReference type="EC" id="4.3.2.1" evidence="2 4"/>
<dbReference type="PROSITE" id="PS00163">
    <property type="entry name" value="FUMARATE_LYASES"/>
    <property type="match status" value="1"/>
</dbReference>
<keyword evidence="4" id="KW-0028">Amino-acid biosynthesis</keyword>
<comment type="catalytic activity">
    <reaction evidence="4">
        <text>2-(N(omega)-L-arginino)succinate = fumarate + L-arginine</text>
        <dbReference type="Rhea" id="RHEA:24020"/>
        <dbReference type="ChEBI" id="CHEBI:29806"/>
        <dbReference type="ChEBI" id="CHEBI:32682"/>
        <dbReference type="ChEBI" id="CHEBI:57472"/>
        <dbReference type="EC" id="4.3.2.1"/>
    </reaction>
</comment>
<dbReference type="GO" id="GO:0004056">
    <property type="term" value="F:argininosuccinate lyase activity"/>
    <property type="evidence" value="ECO:0007669"/>
    <property type="project" value="UniProtKB-UniRule"/>
</dbReference>
<dbReference type="GO" id="GO:0042450">
    <property type="term" value="P:L-arginine biosynthetic process via ornithine"/>
    <property type="evidence" value="ECO:0007669"/>
    <property type="project" value="UniProtKB-UniRule"/>
</dbReference>
<dbReference type="Gene3D" id="1.10.275.10">
    <property type="entry name" value="Fumarase/aspartase (N-terminal domain)"/>
    <property type="match status" value="1"/>
</dbReference>